<dbReference type="FunFam" id="3.10.450.50:FF:000005">
    <property type="entry name" value="Nuclear transport factor 2"/>
    <property type="match status" value="1"/>
</dbReference>
<dbReference type="InterPro" id="IPR045875">
    <property type="entry name" value="NTF2"/>
</dbReference>
<dbReference type="GeneID" id="63817591"/>
<protein>
    <recommendedName>
        <fullName evidence="3">Nuclear transport factor 2</fullName>
    </recommendedName>
</protein>
<dbReference type="InterPro" id="IPR002075">
    <property type="entry name" value="NTF2_dom"/>
</dbReference>
<dbReference type="PROSITE" id="PS50177">
    <property type="entry name" value="NTF2_DOMAIN"/>
    <property type="match status" value="1"/>
</dbReference>
<gene>
    <name evidence="6" type="ORF">P175DRAFT_0556640</name>
</gene>
<dbReference type="GO" id="GO:0005635">
    <property type="term" value="C:nuclear envelope"/>
    <property type="evidence" value="ECO:0007669"/>
    <property type="project" value="UniProtKB-ARBA"/>
</dbReference>
<dbReference type="GO" id="GO:0006606">
    <property type="term" value="P:protein import into nucleus"/>
    <property type="evidence" value="ECO:0007669"/>
    <property type="project" value="UniProtKB-ARBA"/>
</dbReference>
<comment type="function">
    <text evidence="4">Facilitates protein transport into the nucleus. Could be part of a multicomponent system of cytosolic factors that assemble at the pore complex during nuclear import.</text>
</comment>
<dbReference type="SUPFAM" id="SSF54427">
    <property type="entry name" value="NTF2-like"/>
    <property type="match status" value="1"/>
</dbReference>
<comment type="caution">
    <text evidence="6">The sequence shown here is derived from an EMBL/GenBank/DDBJ whole genome shotgun (WGS) entry which is preliminary data.</text>
</comment>
<dbReference type="PANTHER" id="PTHR12612">
    <property type="entry name" value="NUCLEAR TRANSPORT FACTOR 2"/>
    <property type="match status" value="1"/>
</dbReference>
<dbReference type="InterPro" id="IPR018222">
    <property type="entry name" value="Nuclear_transport_factor_2_euk"/>
</dbReference>
<dbReference type="EMBL" id="MSFN02000003">
    <property type="protein sequence ID" value="PTU21687.1"/>
    <property type="molecule type" value="Genomic_DNA"/>
</dbReference>
<dbReference type="OrthoDB" id="6507044at2759"/>
<dbReference type="VEuPathDB" id="FungiDB:P175DRAFT_0556640"/>
<organism evidence="6 7">
    <name type="scientific">Aspergillus ochraceoroseus IBT 24754</name>
    <dbReference type="NCBI Taxonomy" id="1392256"/>
    <lineage>
        <taxon>Eukaryota</taxon>
        <taxon>Fungi</taxon>
        <taxon>Dikarya</taxon>
        <taxon>Ascomycota</taxon>
        <taxon>Pezizomycotina</taxon>
        <taxon>Eurotiomycetes</taxon>
        <taxon>Eurotiomycetidae</taxon>
        <taxon>Eurotiales</taxon>
        <taxon>Aspergillaceae</taxon>
        <taxon>Aspergillus</taxon>
        <taxon>Aspergillus subgen. Nidulantes</taxon>
    </lineage>
</organism>
<dbReference type="InterPro" id="IPR032710">
    <property type="entry name" value="NTF2-like_dom_sf"/>
</dbReference>
<evidence type="ECO:0000313" key="7">
    <source>
        <dbReference type="Proteomes" id="UP000244073"/>
    </source>
</evidence>
<reference evidence="6 7" key="1">
    <citation type="journal article" date="2018" name="Proc. Natl. Acad. Sci. U.S.A.">
        <title>Linking secondary metabolites to gene clusters through genome sequencing of six diverse Aspergillus species.</title>
        <authorList>
            <person name="Kaerboelling I."/>
            <person name="Vesth T.C."/>
            <person name="Frisvad J.C."/>
            <person name="Nybo J.L."/>
            <person name="Theobald S."/>
            <person name="Kuo A."/>
            <person name="Bowyer P."/>
            <person name="Matsuda Y."/>
            <person name="Mondo S."/>
            <person name="Lyhne E.K."/>
            <person name="Kogle M.E."/>
            <person name="Clum A."/>
            <person name="Lipzen A."/>
            <person name="Salamov A."/>
            <person name="Ngan C.Y."/>
            <person name="Daum C."/>
            <person name="Chiniquy J."/>
            <person name="Barry K."/>
            <person name="LaButti K."/>
            <person name="Haridas S."/>
            <person name="Simmons B.A."/>
            <person name="Magnuson J.K."/>
            <person name="Mortensen U.H."/>
            <person name="Larsen T.O."/>
            <person name="Grigoriev I.V."/>
            <person name="Baker S.E."/>
            <person name="Andersen M.R."/>
        </authorList>
    </citation>
    <scope>NUCLEOTIDE SEQUENCE [LARGE SCALE GENOMIC DNA]</scope>
    <source>
        <strain evidence="6 7">IBT 24754</strain>
    </source>
</reference>
<feature type="domain" description="NTF2" evidence="5">
    <location>
        <begin position="79"/>
        <end position="193"/>
    </location>
</feature>
<comment type="subcellular location">
    <subcellularLocation>
        <location evidence="1">Cytoplasm</location>
    </subcellularLocation>
</comment>
<proteinExistence type="predicted"/>
<sequence>MAGKSPSPLSHRRIPHDDVFVCPSLRLKRQHPSTTLDITIESKLLTSQESLVRDSLPPFCITIFVFPLPPQPPKTRAKSSQQFVDFYYATFDSNRAGLAGLYRDHSMLTFETSSVQGVGGIIEKLTSLPFEKVKHEVGTLDAQPSSEQGGILVLVTGRLLVDEEQNPMNYTQAFQLLPDGAGSYFVFNDVFRLIYNA</sequence>
<evidence type="ECO:0000256" key="2">
    <source>
        <dbReference type="ARBA" id="ARBA00022490"/>
    </source>
</evidence>
<dbReference type="CDD" id="cd00780">
    <property type="entry name" value="NTF2"/>
    <property type="match status" value="1"/>
</dbReference>
<evidence type="ECO:0000256" key="4">
    <source>
        <dbReference type="ARBA" id="ARBA00053082"/>
    </source>
</evidence>
<dbReference type="Proteomes" id="UP000244073">
    <property type="component" value="Unassembled WGS sequence"/>
</dbReference>
<dbReference type="GO" id="GO:0005737">
    <property type="term" value="C:cytoplasm"/>
    <property type="evidence" value="ECO:0007669"/>
    <property type="project" value="UniProtKB-SubCell"/>
</dbReference>
<dbReference type="Pfam" id="PF02136">
    <property type="entry name" value="NTF2"/>
    <property type="match status" value="1"/>
</dbReference>
<keyword evidence="2" id="KW-0963">Cytoplasm</keyword>
<evidence type="ECO:0000256" key="3">
    <source>
        <dbReference type="ARBA" id="ARBA00026247"/>
    </source>
</evidence>
<name>A0A2T5LZH4_9EURO</name>
<evidence type="ECO:0000259" key="5">
    <source>
        <dbReference type="PROSITE" id="PS50177"/>
    </source>
</evidence>
<evidence type="ECO:0000256" key="1">
    <source>
        <dbReference type="ARBA" id="ARBA00004496"/>
    </source>
</evidence>
<dbReference type="RefSeq" id="XP_040753079.1">
    <property type="nucleotide sequence ID" value="XM_040900707.1"/>
</dbReference>
<dbReference type="AlphaFoldDB" id="A0A2T5LZH4"/>
<dbReference type="Gene3D" id="3.10.450.50">
    <property type="match status" value="1"/>
</dbReference>
<accession>A0A2T5LZH4</accession>
<evidence type="ECO:0000313" key="6">
    <source>
        <dbReference type="EMBL" id="PTU21687.1"/>
    </source>
</evidence>